<organism evidence="4 5">
    <name type="scientific">Lactobacillus gallinarum</name>
    <dbReference type="NCBI Taxonomy" id="52242"/>
    <lineage>
        <taxon>Bacteria</taxon>
        <taxon>Bacillati</taxon>
        <taxon>Bacillota</taxon>
        <taxon>Bacilli</taxon>
        <taxon>Lactobacillales</taxon>
        <taxon>Lactobacillaceae</taxon>
        <taxon>Lactobacillus</taxon>
    </lineage>
</organism>
<dbReference type="Gene3D" id="6.10.140.2160">
    <property type="match status" value="1"/>
</dbReference>
<proteinExistence type="predicted"/>
<name>A0A1Y4UKG5_9LACO</name>
<gene>
    <name evidence="4" type="ORF">B5E44_07025</name>
    <name evidence="3" type="ORF">B5E59_00660</name>
</gene>
<comment type="caution">
    <text evidence="4">The sequence shown here is derived from an EMBL/GenBank/DDBJ whole genome shotgun (WGS) entry which is preliminary data.</text>
</comment>
<dbReference type="InterPro" id="IPR038713">
    <property type="entry name" value="Terminase_Gp1_N_sf"/>
</dbReference>
<dbReference type="PANTHER" id="PTHR41328">
    <property type="entry name" value="TERMINASE SMALL SUBUNIT-RELATED"/>
    <property type="match status" value="1"/>
</dbReference>
<dbReference type="GO" id="GO:0051276">
    <property type="term" value="P:chromosome organization"/>
    <property type="evidence" value="ECO:0007669"/>
    <property type="project" value="InterPro"/>
</dbReference>
<dbReference type="Pfam" id="PF03592">
    <property type="entry name" value="Terminase_2"/>
    <property type="match status" value="1"/>
</dbReference>
<keyword evidence="2" id="KW-0231">Viral genome packaging</keyword>
<dbReference type="PANTHER" id="PTHR41328:SF2">
    <property type="entry name" value="TERMINASE SMALL SUBUNIT"/>
    <property type="match status" value="1"/>
</dbReference>
<accession>A0A1Y4UKG5</accession>
<reference evidence="5 6" key="1">
    <citation type="submission" date="2017-04" db="EMBL/GenBank/DDBJ databases">
        <title>Function of individual gut microbiota members based on whole genome sequencing of pure cultures obtained from chicken caecum.</title>
        <authorList>
            <person name="Medvecky M."/>
            <person name="Cejkova D."/>
            <person name="Polansky O."/>
            <person name="Karasova D."/>
            <person name="Kubasova T."/>
            <person name="Cizek A."/>
            <person name="Rychlik I."/>
        </authorList>
    </citation>
    <scope>NUCLEOTIDE SEQUENCE [LARGE SCALE GENOMIC DNA]</scope>
    <source>
        <strain evidence="5">An101</strain>
        <strain evidence="6">An115</strain>
    </source>
</reference>
<dbReference type="Proteomes" id="UP000196293">
    <property type="component" value="Unassembled WGS sequence"/>
</dbReference>
<evidence type="ECO:0000313" key="3">
    <source>
        <dbReference type="EMBL" id="OUQ58262.1"/>
    </source>
</evidence>
<reference evidence="4" key="2">
    <citation type="journal article" date="2018" name="BMC Genomics">
        <title>Whole genome sequencing and function prediction of 133 gut anaerobes isolated from chicken caecum in pure cultures.</title>
        <authorList>
            <person name="Medvecky M."/>
            <person name="Cejkova D."/>
            <person name="Polansky O."/>
            <person name="Karasova D."/>
            <person name="Kubasova T."/>
            <person name="Cizek A."/>
            <person name="Rychlik I."/>
        </authorList>
    </citation>
    <scope>NUCLEOTIDE SEQUENCE</scope>
    <source>
        <strain evidence="4">An101</strain>
        <strain evidence="3">An115</strain>
    </source>
</reference>
<dbReference type="InterPro" id="IPR005335">
    <property type="entry name" value="Terminase_ssu"/>
</dbReference>
<evidence type="ECO:0000256" key="1">
    <source>
        <dbReference type="ARBA" id="ARBA00022612"/>
    </source>
</evidence>
<dbReference type="EMBL" id="NFLZ01000017">
    <property type="protein sequence ID" value="OUQ75508.1"/>
    <property type="molecule type" value="Genomic_DNA"/>
</dbReference>
<dbReference type="EMBL" id="NFLS01000001">
    <property type="protein sequence ID" value="OUQ58262.1"/>
    <property type="molecule type" value="Genomic_DNA"/>
</dbReference>
<dbReference type="Proteomes" id="UP000195859">
    <property type="component" value="Unassembled WGS sequence"/>
</dbReference>
<evidence type="ECO:0000256" key="2">
    <source>
        <dbReference type="ARBA" id="ARBA00023219"/>
    </source>
</evidence>
<evidence type="ECO:0008006" key="7">
    <source>
        <dbReference type="Google" id="ProtNLM"/>
    </source>
</evidence>
<keyword evidence="6" id="KW-1185">Reference proteome</keyword>
<keyword evidence="1" id="KW-1188">Viral release from host cell</keyword>
<protein>
    <recommendedName>
        <fullName evidence="7">Terminase</fullName>
    </recommendedName>
</protein>
<dbReference type="Gene3D" id="1.10.10.1400">
    <property type="entry name" value="Terminase, small subunit, N-terminal DNA-binding domain, HTH motif"/>
    <property type="match status" value="1"/>
</dbReference>
<evidence type="ECO:0000313" key="5">
    <source>
        <dbReference type="Proteomes" id="UP000195859"/>
    </source>
</evidence>
<dbReference type="InterPro" id="IPR052404">
    <property type="entry name" value="SPP1-like_terminase"/>
</dbReference>
<sequence>MTPKQLKFASEYIKTGNATKSAIEAGYSKNTAAEIGKENLKKPYIKAYINEKLSEIESHKIMDAKEALQLLTRIARAEETEIVTVGTPDGLQQAEQPPSIKDRLVAVKELLRRYSISDIDKLQIKKLSAEIRVIETKANVAERLENRDNEQLDEILDKLTDEVLSNGSKSASNE</sequence>
<dbReference type="AlphaFoldDB" id="A0A1Y4UKG5"/>
<evidence type="ECO:0000313" key="6">
    <source>
        <dbReference type="Proteomes" id="UP000196293"/>
    </source>
</evidence>
<evidence type="ECO:0000313" key="4">
    <source>
        <dbReference type="EMBL" id="OUQ75508.1"/>
    </source>
</evidence>